<dbReference type="Pfam" id="PF19992">
    <property type="entry name" value="DUF6427"/>
    <property type="match status" value="1"/>
</dbReference>
<protein>
    <submittedName>
        <fullName evidence="2">DUF6427 family protein</fullName>
    </submittedName>
</protein>
<sequence>MLTNFFSKSKPVTSVAILLLFVCFFLAAFLNSTSLLKTASYLPLFLLILGVFNFINSKNSLTFDNSFAFLFFTLLFGYFHQSFAINQHTYGHLTLLLFLRKVYSLQSDKNLTLKYFDGGLWLGISFLTVPTTVIFAPLLYVSILYHQRLTIQSFLSPIIGFFAPVFLYFTYCYWYELDNTFYSLFNWTTVTDYSLYQKLFFLIPFIAFSTITLIGIVLKTPKALAIKNSFRINWLLLLFNLAIAIILVLLIQQKDGSELIYLFFPTAIIIANLIEILQKKWLKEIILSLFIVGAFIMLFI</sequence>
<comment type="caution">
    <text evidence="2">The sequence shown here is derived from an EMBL/GenBank/DDBJ whole genome shotgun (WGS) entry which is preliminary data.</text>
</comment>
<dbReference type="EMBL" id="JBHTJR010000051">
    <property type="protein sequence ID" value="MFD0993944.1"/>
    <property type="molecule type" value="Genomic_DNA"/>
</dbReference>
<feature type="transmembrane region" description="Helical" evidence="1">
    <location>
        <begin position="258"/>
        <end position="274"/>
    </location>
</feature>
<dbReference type="Proteomes" id="UP001597062">
    <property type="component" value="Unassembled WGS sequence"/>
</dbReference>
<feature type="transmembrane region" description="Helical" evidence="1">
    <location>
        <begin position="120"/>
        <end position="142"/>
    </location>
</feature>
<evidence type="ECO:0000256" key="1">
    <source>
        <dbReference type="SAM" id="Phobius"/>
    </source>
</evidence>
<reference evidence="3" key="1">
    <citation type="journal article" date="2019" name="Int. J. Syst. Evol. Microbiol.">
        <title>The Global Catalogue of Microorganisms (GCM) 10K type strain sequencing project: providing services to taxonomists for standard genome sequencing and annotation.</title>
        <authorList>
            <consortium name="The Broad Institute Genomics Platform"/>
            <consortium name="The Broad Institute Genome Sequencing Center for Infectious Disease"/>
            <person name="Wu L."/>
            <person name="Ma J."/>
        </authorList>
    </citation>
    <scope>NUCLEOTIDE SEQUENCE [LARGE SCALE GENOMIC DNA]</scope>
    <source>
        <strain evidence="3">CCUG 60527</strain>
    </source>
</reference>
<keyword evidence="1" id="KW-0472">Membrane</keyword>
<feature type="transmembrane region" description="Helical" evidence="1">
    <location>
        <begin position="154"/>
        <end position="175"/>
    </location>
</feature>
<accession>A0ABW3JV39</accession>
<feature type="transmembrane region" description="Helical" evidence="1">
    <location>
        <begin position="67"/>
        <end position="85"/>
    </location>
</feature>
<feature type="transmembrane region" description="Helical" evidence="1">
    <location>
        <begin position="38"/>
        <end position="55"/>
    </location>
</feature>
<feature type="transmembrane region" description="Helical" evidence="1">
    <location>
        <begin position="195"/>
        <end position="218"/>
    </location>
</feature>
<evidence type="ECO:0000313" key="2">
    <source>
        <dbReference type="EMBL" id="MFD0993944.1"/>
    </source>
</evidence>
<organism evidence="2 3">
    <name type="scientific">Tenacibaculum geojense</name>
    <dbReference type="NCBI Taxonomy" id="915352"/>
    <lineage>
        <taxon>Bacteria</taxon>
        <taxon>Pseudomonadati</taxon>
        <taxon>Bacteroidota</taxon>
        <taxon>Flavobacteriia</taxon>
        <taxon>Flavobacteriales</taxon>
        <taxon>Flavobacteriaceae</taxon>
        <taxon>Tenacibaculum</taxon>
    </lineage>
</organism>
<feature type="transmembrane region" description="Helical" evidence="1">
    <location>
        <begin position="12"/>
        <end position="32"/>
    </location>
</feature>
<proteinExistence type="predicted"/>
<keyword evidence="3" id="KW-1185">Reference proteome</keyword>
<gene>
    <name evidence="2" type="ORF">ACFQ1U_12075</name>
</gene>
<dbReference type="RefSeq" id="WP_386108710.1">
    <property type="nucleotide sequence ID" value="NZ_JBHTJR010000051.1"/>
</dbReference>
<keyword evidence="1" id="KW-1133">Transmembrane helix</keyword>
<evidence type="ECO:0000313" key="3">
    <source>
        <dbReference type="Proteomes" id="UP001597062"/>
    </source>
</evidence>
<dbReference type="InterPro" id="IPR045625">
    <property type="entry name" value="DUF6427"/>
</dbReference>
<feature type="transmembrane region" description="Helical" evidence="1">
    <location>
        <begin position="230"/>
        <end position="252"/>
    </location>
</feature>
<name>A0ABW3JV39_9FLAO</name>
<feature type="transmembrane region" description="Helical" evidence="1">
    <location>
        <begin position="281"/>
        <end position="299"/>
    </location>
</feature>
<keyword evidence="1" id="KW-0812">Transmembrane</keyword>